<keyword evidence="2" id="KW-0238">DNA-binding</keyword>
<dbReference type="SMART" id="SM00530">
    <property type="entry name" value="HTH_XRE"/>
    <property type="match status" value="1"/>
</dbReference>
<dbReference type="AlphaFoldDB" id="A0A975KJC6"/>
<evidence type="ECO:0000259" key="4">
    <source>
        <dbReference type="PROSITE" id="PS50943"/>
    </source>
</evidence>
<dbReference type="PANTHER" id="PTHR46797:SF23">
    <property type="entry name" value="HTH-TYPE TRANSCRIPTIONAL REGULATOR SUTR"/>
    <property type="match status" value="1"/>
</dbReference>
<dbReference type="Pfam" id="PF01381">
    <property type="entry name" value="HTH_3"/>
    <property type="match status" value="1"/>
</dbReference>
<dbReference type="InterPro" id="IPR001387">
    <property type="entry name" value="Cro/C1-type_HTH"/>
</dbReference>
<dbReference type="InterPro" id="IPR010982">
    <property type="entry name" value="Lambda_DNA-bd_dom_sf"/>
</dbReference>
<accession>A0A975KJC6</accession>
<dbReference type="Proteomes" id="UP000679226">
    <property type="component" value="Chromosome"/>
</dbReference>
<name>A0A975KJC6_9BACE</name>
<evidence type="ECO:0000256" key="1">
    <source>
        <dbReference type="ARBA" id="ARBA00023015"/>
    </source>
</evidence>
<dbReference type="KEGG" id="beg:INE88_03821"/>
<reference evidence="5" key="1">
    <citation type="journal article" date="2021" name="PLoS Genet.">
        <title>Mobile Type VI secretion system loci of the gut Bacteroidales display extensive intra-ecosystem transfer, multi-species spread and geographical clustering.</title>
        <authorList>
            <person name="Garcia-Bayona L."/>
            <person name="Coyne M.J."/>
            <person name="Comstock L.E."/>
        </authorList>
    </citation>
    <scope>NUCLEOTIDE SEQUENCE</scope>
    <source>
        <strain evidence="5">CL11T00C20</strain>
    </source>
</reference>
<dbReference type="EMBL" id="CP072227">
    <property type="protein sequence ID" value="QUT46976.1"/>
    <property type="molecule type" value="Genomic_DNA"/>
</dbReference>
<feature type="domain" description="HTH cro/C1-type" evidence="4">
    <location>
        <begin position="7"/>
        <end position="61"/>
    </location>
</feature>
<proteinExistence type="predicted"/>
<dbReference type="Gene3D" id="1.10.260.40">
    <property type="entry name" value="lambda repressor-like DNA-binding domains"/>
    <property type="match status" value="1"/>
</dbReference>
<keyword evidence="3" id="KW-0804">Transcription</keyword>
<dbReference type="InterPro" id="IPR050807">
    <property type="entry name" value="TransReg_Diox_bact_type"/>
</dbReference>
<sequence length="109" mass="12347">MNAIDNIKKIRLEKGIPQKKIADALNLDNAVISNIENGKRELKVSELEIIANCLEVSIIDLFTYPKKYVPLDSIDDEIAATLTIQLKREKKDQVLKLVFGDNNLEILNK</sequence>
<evidence type="ECO:0000256" key="2">
    <source>
        <dbReference type="ARBA" id="ARBA00023125"/>
    </source>
</evidence>
<dbReference type="SUPFAM" id="SSF47413">
    <property type="entry name" value="lambda repressor-like DNA-binding domains"/>
    <property type="match status" value="1"/>
</dbReference>
<dbReference type="RefSeq" id="WP_211454554.1">
    <property type="nucleotide sequence ID" value="NZ_CP072227.1"/>
</dbReference>
<organism evidence="5 6">
    <name type="scientific">Bacteroides eggerthii</name>
    <dbReference type="NCBI Taxonomy" id="28111"/>
    <lineage>
        <taxon>Bacteria</taxon>
        <taxon>Pseudomonadati</taxon>
        <taxon>Bacteroidota</taxon>
        <taxon>Bacteroidia</taxon>
        <taxon>Bacteroidales</taxon>
        <taxon>Bacteroidaceae</taxon>
        <taxon>Bacteroides</taxon>
    </lineage>
</organism>
<gene>
    <name evidence="5" type="ORF">INE88_03821</name>
</gene>
<dbReference type="GO" id="GO:0005829">
    <property type="term" value="C:cytosol"/>
    <property type="evidence" value="ECO:0007669"/>
    <property type="project" value="TreeGrafter"/>
</dbReference>
<dbReference type="PROSITE" id="PS50943">
    <property type="entry name" value="HTH_CROC1"/>
    <property type="match status" value="1"/>
</dbReference>
<protein>
    <submittedName>
        <fullName evidence="5">Helix-turn-helix protein</fullName>
    </submittedName>
</protein>
<dbReference type="PANTHER" id="PTHR46797">
    <property type="entry name" value="HTH-TYPE TRANSCRIPTIONAL REGULATOR"/>
    <property type="match status" value="1"/>
</dbReference>
<dbReference type="GO" id="GO:0003677">
    <property type="term" value="F:DNA binding"/>
    <property type="evidence" value="ECO:0007669"/>
    <property type="project" value="UniProtKB-KW"/>
</dbReference>
<evidence type="ECO:0000313" key="6">
    <source>
        <dbReference type="Proteomes" id="UP000679226"/>
    </source>
</evidence>
<dbReference type="GO" id="GO:0003700">
    <property type="term" value="F:DNA-binding transcription factor activity"/>
    <property type="evidence" value="ECO:0007669"/>
    <property type="project" value="TreeGrafter"/>
</dbReference>
<evidence type="ECO:0000256" key="3">
    <source>
        <dbReference type="ARBA" id="ARBA00023163"/>
    </source>
</evidence>
<keyword evidence="1" id="KW-0805">Transcription regulation</keyword>
<dbReference type="CDD" id="cd00093">
    <property type="entry name" value="HTH_XRE"/>
    <property type="match status" value="1"/>
</dbReference>
<evidence type="ECO:0000313" key="5">
    <source>
        <dbReference type="EMBL" id="QUT46976.1"/>
    </source>
</evidence>